<feature type="region of interest" description="Disordered" evidence="2">
    <location>
        <begin position="492"/>
        <end position="570"/>
    </location>
</feature>
<feature type="coiled-coil region" evidence="1">
    <location>
        <begin position="117"/>
        <end position="151"/>
    </location>
</feature>
<dbReference type="AlphaFoldDB" id="J4I104"/>
<dbReference type="EMBL" id="HE797189">
    <property type="protein sequence ID" value="CCM05397.1"/>
    <property type="molecule type" value="Genomic_DNA"/>
</dbReference>
<name>J4I104_9APHY</name>
<feature type="compositionally biased region" description="Low complexity" evidence="2">
    <location>
        <begin position="600"/>
        <end position="617"/>
    </location>
</feature>
<keyword evidence="1" id="KW-0175">Coiled coil</keyword>
<protein>
    <submittedName>
        <fullName evidence="3">Uncharacterized protein</fullName>
    </submittedName>
</protein>
<dbReference type="OrthoDB" id="2798624at2759"/>
<organism evidence="3 4">
    <name type="scientific">Fibroporia radiculosa</name>
    <dbReference type="NCBI Taxonomy" id="599839"/>
    <lineage>
        <taxon>Eukaryota</taxon>
        <taxon>Fungi</taxon>
        <taxon>Dikarya</taxon>
        <taxon>Basidiomycota</taxon>
        <taxon>Agaricomycotina</taxon>
        <taxon>Agaricomycetes</taxon>
        <taxon>Polyporales</taxon>
        <taxon>Fibroporiaceae</taxon>
        <taxon>Fibroporia</taxon>
    </lineage>
</organism>
<dbReference type="RefSeq" id="XP_012184680.1">
    <property type="nucleotide sequence ID" value="XM_012329290.1"/>
</dbReference>
<keyword evidence="4" id="KW-1185">Reference proteome</keyword>
<dbReference type="HOGENOM" id="CLU_365226_0_0_1"/>
<proteinExistence type="predicted"/>
<feature type="compositionally biased region" description="Low complexity" evidence="2">
    <location>
        <begin position="499"/>
        <end position="520"/>
    </location>
</feature>
<feature type="region of interest" description="Disordered" evidence="2">
    <location>
        <begin position="463"/>
        <end position="482"/>
    </location>
</feature>
<feature type="compositionally biased region" description="Polar residues" evidence="2">
    <location>
        <begin position="558"/>
        <end position="568"/>
    </location>
</feature>
<feature type="compositionally biased region" description="Low complexity" evidence="2">
    <location>
        <begin position="464"/>
        <end position="479"/>
    </location>
</feature>
<accession>J4I104</accession>
<evidence type="ECO:0000313" key="4">
    <source>
        <dbReference type="Proteomes" id="UP000006352"/>
    </source>
</evidence>
<dbReference type="STRING" id="599839.J4I104"/>
<dbReference type="Proteomes" id="UP000006352">
    <property type="component" value="Unassembled WGS sequence"/>
</dbReference>
<feature type="compositionally biased region" description="Low complexity" evidence="2">
    <location>
        <begin position="541"/>
        <end position="556"/>
    </location>
</feature>
<reference evidence="3 4" key="1">
    <citation type="journal article" date="2012" name="Appl. Environ. Microbiol.">
        <title>Short-read sequencing for genomic analysis of the brown rot fungus Fibroporia radiculosa.</title>
        <authorList>
            <person name="Tang J.D."/>
            <person name="Perkins A.D."/>
            <person name="Sonstegard T.S."/>
            <person name="Schroeder S.G."/>
            <person name="Burgess S.C."/>
            <person name="Diehl S.V."/>
        </authorList>
    </citation>
    <scope>NUCLEOTIDE SEQUENCE [LARGE SCALE GENOMIC DNA]</scope>
    <source>
        <strain evidence="3 4">TFFH 294</strain>
    </source>
</reference>
<feature type="region of interest" description="Disordered" evidence="2">
    <location>
        <begin position="680"/>
        <end position="719"/>
    </location>
</feature>
<sequence length="742" mass="79436">MRFPRLSHLFHRRAKSDGDLNKLASVPTAVLAPRRASANGFDELVLAANHPADTFASYITAVPVSATQPFPDPPAAVAFSHPGLASTELKERIRELEAALAFQYKANRRIPALETALQTERAALEVAKQTNEKLAAEVVALRTNLIQTQRQLRLAPNADDRACVLAAENSSLTAERLRHRKFIELMVAVGGHKPVLDRASCALFDGIDPEAALVSAIKDAVAQPGSVWATLLDPVLGPRTPNEYSSQVRCTLRARQDAREWHKRAKFWKGKARESSAHLETVTPSVSNISSVVEVLSGDRQRALDILIERRRASGASAEAMEEDTTNALELQFDEHEPDSDEMVSVYKAATSTRSSVPSALATLVSFSSLLMDNGEASTASADIFGPLRIPLAGQLPISDPNLAPYANLAPLASETFRASHSIVNSRRSSASYSLSFSGSFSRSLSHSLTFFGYATEIERDGISASRSASSHASNNSRSSARRRMEVLGIAEGSDLQVSPEESGPSTGSSLSGSIASSLARLGTNEESGAKAGPAPAAIHTTSPTSLSMSSLPVPSFISRTPQRSQDGLPSLLEINGERDSDEELVIVMHSDAPSVVRNSPKALKPSSPSASGKSTATPEKSRLPVLKKAIRRLSISRPVLIDSTNAATFSFSTAAAKIKSPRHPVTPSKPVARIDIRARAAQPQSNGKENGGPRRIQKSPGSVSPICPSKIPMGRRMQPLELMNSARRAVQSKTRMRTGTT</sequence>
<gene>
    <name evidence="3" type="ORF">FIBRA_07613</name>
</gene>
<feature type="region of interest" description="Disordered" evidence="2">
    <location>
        <begin position="596"/>
        <end position="624"/>
    </location>
</feature>
<dbReference type="GeneID" id="24100308"/>
<evidence type="ECO:0000313" key="3">
    <source>
        <dbReference type="EMBL" id="CCM05397.1"/>
    </source>
</evidence>
<evidence type="ECO:0000256" key="2">
    <source>
        <dbReference type="SAM" id="MobiDB-lite"/>
    </source>
</evidence>
<evidence type="ECO:0000256" key="1">
    <source>
        <dbReference type="SAM" id="Coils"/>
    </source>
</evidence>
<dbReference type="InParanoid" id="J4I104"/>